<dbReference type="Gene3D" id="3.90.180.10">
    <property type="entry name" value="Medium-chain alcohol dehydrogenases, catalytic domain"/>
    <property type="match status" value="1"/>
</dbReference>
<reference evidence="12 13" key="1">
    <citation type="journal article" date="2016" name="Gene">
        <title>PacBio SMRT assembly of a complex multi-replicon genome reveals chlorocatechol degradative operon in a region of genome plasticity.</title>
        <authorList>
            <person name="Ricker N."/>
            <person name="Shen S.Y."/>
            <person name="Goordial J."/>
            <person name="Jin S."/>
            <person name="Fulthorpe R.R."/>
        </authorList>
    </citation>
    <scope>NUCLEOTIDE SEQUENCE [LARGE SCALE GENOMIC DNA]</scope>
    <source>
        <strain evidence="12 13">OLGA172</strain>
    </source>
</reference>
<sequence>MRAIQLSKYGDIANGMGVVELPEPAAPGNGEVLIAMEYVPVNQNDLLVLAGQFPVHPELPSVVGNEGVGTVLQVGPDVENVKVGDRVVPPLYSLTWREKMIVPADGLFALPPEADVQQLAMLRINPASAALLLSEYAELQPGDWVAQNAANSAVGRSVIAIAKSRGLRTVNLVRRAELVDELKAYGADVVVLDDENASEAVRQATGNATIKLALCGISGAATARLGRLLAPKGKLVSYAVMSGDINVTFNVLDFIFGDISLHGFYEDRREYEPKMPEILSESARLIAEGKLHVPVAAVYPMAQFKEAIAHVQRGGKVLLKIKED</sequence>
<keyword evidence="4" id="KW-0521">NADP</keyword>
<dbReference type="SUPFAM" id="SSF50129">
    <property type="entry name" value="GroES-like"/>
    <property type="match status" value="1"/>
</dbReference>
<evidence type="ECO:0000256" key="4">
    <source>
        <dbReference type="ARBA" id="ARBA00022857"/>
    </source>
</evidence>
<keyword evidence="8" id="KW-0275">Fatty acid biosynthesis</keyword>
<evidence type="ECO:0000256" key="6">
    <source>
        <dbReference type="ARBA" id="ARBA00023002"/>
    </source>
</evidence>
<dbReference type="InterPro" id="IPR011032">
    <property type="entry name" value="GroES-like_sf"/>
</dbReference>
<dbReference type="PANTHER" id="PTHR43981:SF2">
    <property type="entry name" value="ENOYL-[ACYL-CARRIER-PROTEIN] REDUCTASE, MITOCHONDRIAL"/>
    <property type="match status" value="1"/>
</dbReference>
<evidence type="ECO:0000313" key="13">
    <source>
        <dbReference type="Proteomes" id="UP000076852"/>
    </source>
</evidence>
<dbReference type="Proteomes" id="UP000076852">
    <property type="component" value="Chromosome 2"/>
</dbReference>
<dbReference type="GO" id="GO:0006633">
    <property type="term" value="P:fatty acid biosynthetic process"/>
    <property type="evidence" value="ECO:0007669"/>
    <property type="project" value="UniProtKB-KW"/>
</dbReference>
<dbReference type="EMBL" id="CP014579">
    <property type="protein sequence ID" value="ANB75881.1"/>
    <property type="molecule type" value="Genomic_DNA"/>
</dbReference>
<dbReference type="OrthoDB" id="4190732at2"/>
<dbReference type="InterPro" id="IPR036291">
    <property type="entry name" value="NAD(P)-bd_dom_sf"/>
</dbReference>
<dbReference type="Gene3D" id="3.40.50.720">
    <property type="entry name" value="NAD(P)-binding Rossmann-like Domain"/>
    <property type="match status" value="1"/>
</dbReference>
<accession>A0A160FSI9</accession>
<evidence type="ECO:0000256" key="10">
    <source>
        <dbReference type="ARBA" id="ARBA00048843"/>
    </source>
</evidence>
<evidence type="ECO:0000256" key="8">
    <source>
        <dbReference type="ARBA" id="ARBA00023160"/>
    </source>
</evidence>
<dbReference type="GO" id="GO:0141148">
    <property type="term" value="F:enoyl-[acyl-carrier-protein] reductase (NADPH) activity"/>
    <property type="evidence" value="ECO:0007669"/>
    <property type="project" value="UniProtKB-EC"/>
</dbReference>
<dbReference type="InterPro" id="IPR013154">
    <property type="entry name" value="ADH-like_N"/>
</dbReference>
<dbReference type="SUPFAM" id="SSF51735">
    <property type="entry name" value="NAD(P)-binding Rossmann-fold domains"/>
    <property type="match status" value="1"/>
</dbReference>
<evidence type="ECO:0000259" key="11">
    <source>
        <dbReference type="SMART" id="SM00829"/>
    </source>
</evidence>
<keyword evidence="5" id="KW-0809">Transit peptide</keyword>
<dbReference type="PANTHER" id="PTHR43981">
    <property type="entry name" value="ENOYL-[ACYL-CARRIER-PROTEIN] REDUCTASE, MITOCHONDRIAL"/>
    <property type="match status" value="1"/>
</dbReference>
<evidence type="ECO:0000256" key="7">
    <source>
        <dbReference type="ARBA" id="ARBA00023098"/>
    </source>
</evidence>
<dbReference type="KEGG" id="buz:AYM40_26635"/>
<keyword evidence="3" id="KW-0276">Fatty acid metabolism</keyword>
<comment type="similarity">
    <text evidence="1">Belongs to the zinc-containing alcohol dehydrogenase family. Quinone oxidoreductase subfamily.</text>
</comment>
<keyword evidence="2" id="KW-0444">Lipid biosynthesis</keyword>
<dbReference type="InterPro" id="IPR020843">
    <property type="entry name" value="ER"/>
</dbReference>
<dbReference type="EC" id="1.3.1.104" evidence="9"/>
<keyword evidence="13" id="KW-1185">Reference proteome</keyword>
<keyword evidence="6" id="KW-0560">Oxidoreductase</keyword>
<protein>
    <recommendedName>
        <fullName evidence="9">enoyl-[acyl-carrier-protein] reductase</fullName>
        <ecNumber evidence="9">1.3.1.104</ecNumber>
    </recommendedName>
</protein>
<dbReference type="STRING" id="1804984.AYM40_26635"/>
<comment type="catalytic activity">
    <reaction evidence="10">
        <text>a 2,3-saturated acyl-[ACP] + NADP(+) = a (2E)-enoyl-[ACP] + NADPH + H(+)</text>
        <dbReference type="Rhea" id="RHEA:22564"/>
        <dbReference type="Rhea" id="RHEA-COMP:9925"/>
        <dbReference type="Rhea" id="RHEA-COMP:9926"/>
        <dbReference type="ChEBI" id="CHEBI:15378"/>
        <dbReference type="ChEBI" id="CHEBI:57783"/>
        <dbReference type="ChEBI" id="CHEBI:58349"/>
        <dbReference type="ChEBI" id="CHEBI:78784"/>
        <dbReference type="ChEBI" id="CHEBI:78785"/>
        <dbReference type="EC" id="1.3.1.104"/>
    </reaction>
</comment>
<dbReference type="RefSeq" id="WP_063499146.1">
    <property type="nucleotide sequence ID" value="NZ_CP014579.1"/>
</dbReference>
<proteinExistence type="inferred from homology"/>
<dbReference type="Pfam" id="PF13602">
    <property type="entry name" value="ADH_zinc_N_2"/>
    <property type="match status" value="1"/>
</dbReference>
<keyword evidence="7" id="KW-0443">Lipid metabolism</keyword>
<dbReference type="Pfam" id="PF08240">
    <property type="entry name" value="ADH_N"/>
    <property type="match status" value="1"/>
</dbReference>
<dbReference type="CDD" id="cd05282">
    <property type="entry name" value="ETR_like"/>
    <property type="match status" value="1"/>
</dbReference>
<evidence type="ECO:0000256" key="5">
    <source>
        <dbReference type="ARBA" id="ARBA00022946"/>
    </source>
</evidence>
<evidence type="ECO:0000256" key="2">
    <source>
        <dbReference type="ARBA" id="ARBA00022516"/>
    </source>
</evidence>
<evidence type="ECO:0000313" key="12">
    <source>
        <dbReference type="EMBL" id="ANB75881.1"/>
    </source>
</evidence>
<feature type="domain" description="Enoyl reductase (ER)" evidence="11">
    <location>
        <begin position="10"/>
        <end position="319"/>
    </location>
</feature>
<gene>
    <name evidence="12" type="ORF">AYM40_26635</name>
</gene>
<evidence type="ECO:0000256" key="3">
    <source>
        <dbReference type="ARBA" id="ARBA00022832"/>
    </source>
</evidence>
<evidence type="ECO:0000256" key="9">
    <source>
        <dbReference type="ARBA" id="ARBA00038963"/>
    </source>
</evidence>
<dbReference type="AlphaFoldDB" id="A0A160FSI9"/>
<evidence type="ECO:0000256" key="1">
    <source>
        <dbReference type="ARBA" id="ARBA00010371"/>
    </source>
</evidence>
<name>A0A160FSI9_9BURK</name>
<dbReference type="InterPro" id="IPR051034">
    <property type="entry name" value="Mito_Enoyl-ACP_Reductase"/>
</dbReference>
<organism evidence="12 13">
    <name type="scientific">Paraburkholderia phytofirmans OLGA172</name>
    <dbReference type="NCBI Taxonomy" id="1417228"/>
    <lineage>
        <taxon>Bacteria</taxon>
        <taxon>Pseudomonadati</taxon>
        <taxon>Pseudomonadota</taxon>
        <taxon>Betaproteobacteria</taxon>
        <taxon>Burkholderiales</taxon>
        <taxon>Burkholderiaceae</taxon>
        <taxon>Paraburkholderia</taxon>
    </lineage>
</organism>
<dbReference type="SMART" id="SM00829">
    <property type="entry name" value="PKS_ER"/>
    <property type="match status" value="1"/>
</dbReference>